<keyword evidence="1" id="KW-1133">Transmembrane helix</keyword>
<comment type="caution">
    <text evidence="2">The sequence shown here is derived from an EMBL/GenBank/DDBJ whole genome shotgun (WGS) entry which is preliminary data.</text>
</comment>
<sequence>MALKGGNRVLSSGGGSAFLLYWLLLNSSILLLFSFFDSCMYLLHLILAAFLLRGTIHDSRSPPRQ</sequence>
<keyword evidence="1" id="KW-0472">Membrane</keyword>
<keyword evidence="3" id="KW-1185">Reference proteome</keyword>
<feature type="transmembrane region" description="Helical" evidence="1">
    <location>
        <begin position="20"/>
        <end position="52"/>
    </location>
</feature>
<dbReference type="AlphaFoldDB" id="A0A9P4P426"/>
<evidence type="ECO:0000313" key="2">
    <source>
        <dbReference type="EMBL" id="KAF2436872.1"/>
    </source>
</evidence>
<dbReference type="EMBL" id="MU007009">
    <property type="protein sequence ID" value="KAF2436872.1"/>
    <property type="molecule type" value="Genomic_DNA"/>
</dbReference>
<evidence type="ECO:0000256" key="1">
    <source>
        <dbReference type="SAM" id="Phobius"/>
    </source>
</evidence>
<organism evidence="2 3">
    <name type="scientific">Tothia fuscella</name>
    <dbReference type="NCBI Taxonomy" id="1048955"/>
    <lineage>
        <taxon>Eukaryota</taxon>
        <taxon>Fungi</taxon>
        <taxon>Dikarya</taxon>
        <taxon>Ascomycota</taxon>
        <taxon>Pezizomycotina</taxon>
        <taxon>Dothideomycetes</taxon>
        <taxon>Pleosporomycetidae</taxon>
        <taxon>Venturiales</taxon>
        <taxon>Cylindrosympodiaceae</taxon>
        <taxon>Tothia</taxon>
    </lineage>
</organism>
<proteinExistence type="predicted"/>
<accession>A0A9P4P426</accession>
<evidence type="ECO:0000313" key="3">
    <source>
        <dbReference type="Proteomes" id="UP000800235"/>
    </source>
</evidence>
<dbReference type="Proteomes" id="UP000800235">
    <property type="component" value="Unassembled WGS sequence"/>
</dbReference>
<protein>
    <submittedName>
        <fullName evidence="2">Uncharacterized protein</fullName>
    </submittedName>
</protein>
<gene>
    <name evidence="2" type="ORF">EJ08DRAFT_5281</name>
</gene>
<reference evidence="2" key="1">
    <citation type="journal article" date="2020" name="Stud. Mycol.">
        <title>101 Dothideomycetes genomes: a test case for predicting lifestyles and emergence of pathogens.</title>
        <authorList>
            <person name="Haridas S."/>
            <person name="Albert R."/>
            <person name="Binder M."/>
            <person name="Bloem J."/>
            <person name="Labutti K."/>
            <person name="Salamov A."/>
            <person name="Andreopoulos B."/>
            <person name="Baker S."/>
            <person name="Barry K."/>
            <person name="Bills G."/>
            <person name="Bluhm B."/>
            <person name="Cannon C."/>
            <person name="Castanera R."/>
            <person name="Culley D."/>
            <person name="Daum C."/>
            <person name="Ezra D."/>
            <person name="Gonzalez J."/>
            <person name="Henrissat B."/>
            <person name="Kuo A."/>
            <person name="Liang C."/>
            <person name="Lipzen A."/>
            <person name="Lutzoni F."/>
            <person name="Magnuson J."/>
            <person name="Mondo S."/>
            <person name="Nolan M."/>
            <person name="Ohm R."/>
            <person name="Pangilinan J."/>
            <person name="Park H.-J."/>
            <person name="Ramirez L."/>
            <person name="Alfaro M."/>
            <person name="Sun H."/>
            <person name="Tritt A."/>
            <person name="Yoshinaga Y."/>
            <person name="Zwiers L.-H."/>
            <person name="Turgeon B."/>
            <person name="Goodwin S."/>
            <person name="Spatafora J."/>
            <person name="Crous P."/>
            <person name="Grigoriev I."/>
        </authorList>
    </citation>
    <scope>NUCLEOTIDE SEQUENCE</scope>
    <source>
        <strain evidence="2">CBS 130266</strain>
    </source>
</reference>
<name>A0A9P4P426_9PEZI</name>
<keyword evidence="1" id="KW-0812">Transmembrane</keyword>